<dbReference type="AlphaFoldDB" id="A0A8J3P6M2"/>
<keyword evidence="2" id="KW-1185">Reference proteome</keyword>
<proteinExistence type="predicted"/>
<organism evidence="1 2">
    <name type="scientific">Catellatospora coxensis</name>
    <dbReference type="NCBI Taxonomy" id="310354"/>
    <lineage>
        <taxon>Bacteria</taxon>
        <taxon>Bacillati</taxon>
        <taxon>Actinomycetota</taxon>
        <taxon>Actinomycetes</taxon>
        <taxon>Micromonosporales</taxon>
        <taxon>Micromonosporaceae</taxon>
        <taxon>Catellatospora</taxon>
    </lineage>
</organism>
<evidence type="ECO:0000313" key="2">
    <source>
        <dbReference type="Proteomes" id="UP000630887"/>
    </source>
</evidence>
<reference evidence="1 2" key="1">
    <citation type="submission" date="2021-01" db="EMBL/GenBank/DDBJ databases">
        <title>Whole genome shotgun sequence of Catellatospora coxensis NBRC 107359.</title>
        <authorList>
            <person name="Komaki H."/>
            <person name="Tamura T."/>
        </authorList>
    </citation>
    <scope>NUCLEOTIDE SEQUENCE [LARGE SCALE GENOMIC DNA]</scope>
    <source>
        <strain evidence="1 2">NBRC 107359</strain>
    </source>
</reference>
<name>A0A8J3P6M2_9ACTN</name>
<gene>
    <name evidence="1" type="ORF">Cco03nite_23890</name>
</gene>
<protein>
    <submittedName>
        <fullName evidence="1">Uncharacterized protein</fullName>
    </submittedName>
</protein>
<evidence type="ECO:0000313" key="1">
    <source>
        <dbReference type="EMBL" id="GIG05689.1"/>
    </source>
</evidence>
<dbReference type="EMBL" id="BONI01000016">
    <property type="protein sequence ID" value="GIG05689.1"/>
    <property type="molecule type" value="Genomic_DNA"/>
</dbReference>
<sequence>MPTRIPVTAWMAQRTFRLDHGYGSGLPAPRARAGPCLGRAALAHATTTAAPRQMRPPQAALGAHRHPYWMALALQQHQKPKRARWRVRRCRHQDVEPALQKRVELS</sequence>
<comment type="caution">
    <text evidence="1">The sequence shown here is derived from an EMBL/GenBank/DDBJ whole genome shotgun (WGS) entry which is preliminary data.</text>
</comment>
<dbReference type="Proteomes" id="UP000630887">
    <property type="component" value="Unassembled WGS sequence"/>
</dbReference>
<accession>A0A8J3P6M2</accession>